<dbReference type="Proteomes" id="UP000306102">
    <property type="component" value="Unassembled WGS sequence"/>
</dbReference>
<dbReference type="EMBL" id="SDRB02000553">
    <property type="protein sequence ID" value="THG23016.1"/>
    <property type="molecule type" value="Genomic_DNA"/>
</dbReference>
<evidence type="ECO:0000313" key="2">
    <source>
        <dbReference type="EMBL" id="THG23016.1"/>
    </source>
</evidence>
<evidence type="ECO:0000256" key="1">
    <source>
        <dbReference type="SAM" id="MobiDB-lite"/>
    </source>
</evidence>
<gene>
    <name evidence="2" type="ORF">TEA_008439</name>
</gene>
<feature type="region of interest" description="Disordered" evidence="1">
    <location>
        <begin position="146"/>
        <end position="172"/>
    </location>
</feature>
<comment type="caution">
    <text evidence="2">The sequence shown here is derived from an EMBL/GenBank/DDBJ whole genome shotgun (WGS) entry which is preliminary data.</text>
</comment>
<accession>A0A4S4F2A3</accession>
<proteinExistence type="predicted"/>
<feature type="compositionally biased region" description="Low complexity" evidence="1">
    <location>
        <begin position="148"/>
        <end position="162"/>
    </location>
</feature>
<evidence type="ECO:0000313" key="3">
    <source>
        <dbReference type="Proteomes" id="UP000306102"/>
    </source>
</evidence>
<name>A0A4S4F2A3_CAMSN</name>
<feature type="compositionally biased region" description="Polar residues" evidence="1">
    <location>
        <begin position="163"/>
        <end position="172"/>
    </location>
</feature>
<organism evidence="2 3">
    <name type="scientific">Camellia sinensis var. sinensis</name>
    <name type="common">China tea</name>
    <dbReference type="NCBI Taxonomy" id="542762"/>
    <lineage>
        <taxon>Eukaryota</taxon>
        <taxon>Viridiplantae</taxon>
        <taxon>Streptophyta</taxon>
        <taxon>Embryophyta</taxon>
        <taxon>Tracheophyta</taxon>
        <taxon>Spermatophyta</taxon>
        <taxon>Magnoliopsida</taxon>
        <taxon>eudicotyledons</taxon>
        <taxon>Gunneridae</taxon>
        <taxon>Pentapetalae</taxon>
        <taxon>asterids</taxon>
        <taxon>Ericales</taxon>
        <taxon>Theaceae</taxon>
        <taxon>Camellia</taxon>
    </lineage>
</organism>
<sequence>MYIRICPNLITLDFDFCPNLIEAKRQLRPSPSSSTSTQRFDHHPHLRLRLRLRPSPSSSTDSTITLVFDFDQRSTSTLVCDFDPRLRLRPSSATSTLVCDFDLETSTSTFREKAAERGGYGGERYEQLDASWKAIAILGPEEDQVNTSAISASRGGSGASNSKQSKYNLLFQ</sequence>
<reference evidence="2 3" key="1">
    <citation type="journal article" date="2018" name="Proc. Natl. Acad. Sci. U.S.A.">
        <title>Draft genome sequence of Camellia sinensis var. sinensis provides insights into the evolution of the tea genome and tea quality.</title>
        <authorList>
            <person name="Wei C."/>
            <person name="Yang H."/>
            <person name="Wang S."/>
            <person name="Zhao J."/>
            <person name="Liu C."/>
            <person name="Gao L."/>
            <person name="Xia E."/>
            <person name="Lu Y."/>
            <person name="Tai Y."/>
            <person name="She G."/>
            <person name="Sun J."/>
            <person name="Cao H."/>
            <person name="Tong W."/>
            <person name="Gao Q."/>
            <person name="Li Y."/>
            <person name="Deng W."/>
            <person name="Jiang X."/>
            <person name="Wang W."/>
            <person name="Chen Q."/>
            <person name="Zhang S."/>
            <person name="Li H."/>
            <person name="Wu J."/>
            <person name="Wang P."/>
            <person name="Li P."/>
            <person name="Shi C."/>
            <person name="Zheng F."/>
            <person name="Jian J."/>
            <person name="Huang B."/>
            <person name="Shan D."/>
            <person name="Shi M."/>
            <person name="Fang C."/>
            <person name="Yue Y."/>
            <person name="Li F."/>
            <person name="Li D."/>
            <person name="Wei S."/>
            <person name="Han B."/>
            <person name="Jiang C."/>
            <person name="Yin Y."/>
            <person name="Xia T."/>
            <person name="Zhang Z."/>
            <person name="Bennetzen J.L."/>
            <person name="Zhao S."/>
            <person name="Wan X."/>
        </authorList>
    </citation>
    <scope>NUCLEOTIDE SEQUENCE [LARGE SCALE GENOMIC DNA]</scope>
    <source>
        <strain evidence="3">cv. Shuchazao</strain>
        <tissue evidence="2">Leaf</tissue>
    </source>
</reference>
<dbReference type="AlphaFoldDB" id="A0A4S4F2A3"/>
<protein>
    <submittedName>
        <fullName evidence="2">Uncharacterized protein</fullName>
    </submittedName>
</protein>
<keyword evidence="3" id="KW-1185">Reference proteome</keyword>